<sequence length="289" mass="32074">MREASLVIDQKAELGEGPSWDAGRGVLYWVDIDGFKLMEYHPSSGRHYERKLDQHVCAAVPREKGGMMLALRDGFYSYDLVSGEKEAIIDPEADKPGNRFNDGKCDPSGRFWAGTMAVERGTGEAALYRLNKDMSLDTIFDSVTISNGLAWTEDGSMMYYIDTPTKKVMAYDLNAVTGEITGKRTAITFQEGSPDGMCMDQEGMLWIALHRLGKVERWNPQTSERLETVTVPAQRTTSCVFGGEDLKDLYITTARGGLSEEELREEPHAGGLFHIRTDVPGMPTYSFGG</sequence>
<dbReference type="PANTHER" id="PTHR10907">
    <property type="entry name" value="REGUCALCIN"/>
    <property type="match status" value="1"/>
</dbReference>
<feature type="binding site" evidence="3">
    <location>
        <position position="195"/>
    </location>
    <ligand>
        <name>a divalent metal cation</name>
        <dbReference type="ChEBI" id="CHEBI:60240"/>
    </ligand>
</feature>
<keyword evidence="6" id="KW-1185">Reference proteome</keyword>
<dbReference type="GO" id="GO:0005509">
    <property type="term" value="F:calcium ion binding"/>
    <property type="evidence" value="ECO:0007669"/>
    <property type="project" value="TreeGrafter"/>
</dbReference>
<dbReference type="InterPro" id="IPR011042">
    <property type="entry name" value="6-blade_b-propeller_TolB-like"/>
</dbReference>
<gene>
    <name evidence="5" type="ORF">SAMN05421781_1246</name>
</gene>
<evidence type="ECO:0000259" key="4">
    <source>
        <dbReference type="Pfam" id="PF08450"/>
    </source>
</evidence>
<dbReference type="Pfam" id="PF08450">
    <property type="entry name" value="SGL"/>
    <property type="match status" value="1"/>
</dbReference>
<organism evidence="5 6">
    <name type="scientific">Marinococcus luteus</name>
    <dbReference type="NCBI Taxonomy" id="1122204"/>
    <lineage>
        <taxon>Bacteria</taxon>
        <taxon>Bacillati</taxon>
        <taxon>Bacillota</taxon>
        <taxon>Bacilli</taxon>
        <taxon>Bacillales</taxon>
        <taxon>Bacillaceae</taxon>
        <taxon>Marinococcus</taxon>
    </lineage>
</organism>
<dbReference type="Gene3D" id="2.120.10.30">
    <property type="entry name" value="TolB, C-terminal domain"/>
    <property type="match status" value="1"/>
</dbReference>
<dbReference type="OrthoDB" id="2633250at2"/>
<name>A0A1H2T6L6_9BACI</name>
<feature type="binding site" evidence="3">
    <location>
        <position position="119"/>
    </location>
    <ligand>
        <name>substrate</name>
    </ligand>
</feature>
<accession>A0A1H2T6L6</accession>
<dbReference type="SUPFAM" id="SSF63829">
    <property type="entry name" value="Calcium-dependent phosphotriesterase"/>
    <property type="match status" value="1"/>
</dbReference>
<evidence type="ECO:0000313" key="6">
    <source>
        <dbReference type="Proteomes" id="UP000199488"/>
    </source>
</evidence>
<comment type="cofactor">
    <cofactor evidence="3">
        <name>Zn(2+)</name>
        <dbReference type="ChEBI" id="CHEBI:29105"/>
    </cofactor>
    <text evidence="3">Binds 1 divalent metal cation per subunit.</text>
</comment>
<keyword evidence="3" id="KW-0479">Metal-binding</keyword>
<dbReference type="InterPro" id="IPR013658">
    <property type="entry name" value="SGL"/>
</dbReference>
<feature type="binding site" evidence="3">
    <location>
        <position position="101"/>
    </location>
    <ligand>
        <name>substrate</name>
    </ligand>
</feature>
<evidence type="ECO:0000256" key="2">
    <source>
        <dbReference type="PIRSR" id="PIRSR605511-1"/>
    </source>
</evidence>
<evidence type="ECO:0000256" key="1">
    <source>
        <dbReference type="ARBA" id="ARBA00008853"/>
    </source>
</evidence>
<protein>
    <submittedName>
        <fullName evidence="5">Sugar lactone lactonase YvrE</fullName>
    </submittedName>
</protein>
<feature type="active site" description="Proton donor/acceptor" evidence="2">
    <location>
        <position position="195"/>
    </location>
</feature>
<dbReference type="PRINTS" id="PR01790">
    <property type="entry name" value="SMP30FAMILY"/>
</dbReference>
<keyword evidence="3" id="KW-0862">Zinc</keyword>
<comment type="similarity">
    <text evidence="1">Belongs to the SMP-30/CGR1 family.</text>
</comment>
<dbReference type="Proteomes" id="UP000199488">
    <property type="component" value="Unassembled WGS sequence"/>
</dbReference>
<feature type="binding site" evidence="3">
    <location>
        <position position="99"/>
    </location>
    <ligand>
        <name>substrate</name>
    </ligand>
</feature>
<dbReference type="RefSeq" id="WP_091612542.1">
    <property type="nucleotide sequence ID" value="NZ_FNNC01000002.1"/>
</dbReference>
<dbReference type="PANTHER" id="PTHR10907:SF47">
    <property type="entry name" value="REGUCALCIN"/>
    <property type="match status" value="1"/>
</dbReference>
<dbReference type="GO" id="GO:0019853">
    <property type="term" value="P:L-ascorbic acid biosynthetic process"/>
    <property type="evidence" value="ECO:0007669"/>
    <property type="project" value="TreeGrafter"/>
</dbReference>
<reference evidence="5 6" key="1">
    <citation type="submission" date="2016-10" db="EMBL/GenBank/DDBJ databases">
        <authorList>
            <person name="de Groot N.N."/>
        </authorList>
    </citation>
    <scope>NUCLEOTIDE SEQUENCE [LARGE SCALE GENOMIC DNA]</scope>
    <source>
        <strain evidence="5 6">DSM 23126</strain>
    </source>
</reference>
<dbReference type="EMBL" id="FNNC01000002">
    <property type="protein sequence ID" value="SDW38919.1"/>
    <property type="molecule type" value="Genomic_DNA"/>
</dbReference>
<feature type="binding site" evidence="3">
    <location>
        <position position="147"/>
    </location>
    <ligand>
        <name>a divalent metal cation</name>
        <dbReference type="ChEBI" id="CHEBI:60240"/>
    </ligand>
</feature>
<evidence type="ECO:0000313" key="5">
    <source>
        <dbReference type="EMBL" id="SDW38919.1"/>
    </source>
</evidence>
<feature type="domain" description="SMP-30/Gluconolactonase/LRE-like region" evidence="4">
    <location>
        <begin position="14"/>
        <end position="255"/>
    </location>
</feature>
<dbReference type="STRING" id="1122204.SAMN05421781_1246"/>
<dbReference type="AlphaFoldDB" id="A0A1H2T6L6"/>
<proteinExistence type="inferred from homology"/>
<evidence type="ECO:0000256" key="3">
    <source>
        <dbReference type="PIRSR" id="PIRSR605511-2"/>
    </source>
</evidence>
<dbReference type="GO" id="GO:0004341">
    <property type="term" value="F:gluconolactonase activity"/>
    <property type="evidence" value="ECO:0007669"/>
    <property type="project" value="TreeGrafter"/>
</dbReference>
<dbReference type="InterPro" id="IPR005511">
    <property type="entry name" value="SMP-30"/>
</dbReference>
<feature type="binding site" evidence="3">
    <location>
        <position position="16"/>
    </location>
    <ligand>
        <name>a divalent metal cation</name>
        <dbReference type="ChEBI" id="CHEBI:60240"/>
    </ligand>
</feature>